<proteinExistence type="predicted"/>
<feature type="non-terminal residue" evidence="1">
    <location>
        <position position="1"/>
    </location>
</feature>
<gene>
    <name evidence="1" type="ORF">FA13DRAFT_1607597</name>
</gene>
<reference evidence="1 2" key="1">
    <citation type="journal article" date="2019" name="Nat. Ecol. Evol.">
        <title>Megaphylogeny resolves global patterns of mushroom evolution.</title>
        <authorList>
            <person name="Varga T."/>
            <person name="Krizsan K."/>
            <person name="Foldi C."/>
            <person name="Dima B."/>
            <person name="Sanchez-Garcia M."/>
            <person name="Sanchez-Ramirez S."/>
            <person name="Szollosi G.J."/>
            <person name="Szarkandi J.G."/>
            <person name="Papp V."/>
            <person name="Albert L."/>
            <person name="Andreopoulos W."/>
            <person name="Angelini C."/>
            <person name="Antonin V."/>
            <person name="Barry K.W."/>
            <person name="Bougher N.L."/>
            <person name="Buchanan P."/>
            <person name="Buyck B."/>
            <person name="Bense V."/>
            <person name="Catcheside P."/>
            <person name="Chovatia M."/>
            <person name="Cooper J."/>
            <person name="Damon W."/>
            <person name="Desjardin D."/>
            <person name="Finy P."/>
            <person name="Geml J."/>
            <person name="Haridas S."/>
            <person name="Hughes K."/>
            <person name="Justo A."/>
            <person name="Karasinski D."/>
            <person name="Kautmanova I."/>
            <person name="Kiss B."/>
            <person name="Kocsube S."/>
            <person name="Kotiranta H."/>
            <person name="LaButti K.M."/>
            <person name="Lechner B.E."/>
            <person name="Liimatainen K."/>
            <person name="Lipzen A."/>
            <person name="Lukacs Z."/>
            <person name="Mihaltcheva S."/>
            <person name="Morgado L.N."/>
            <person name="Niskanen T."/>
            <person name="Noordeloos M.E."/>
            <person name="Ohm R.A."/>
            <person name="Ortiz-Santana B."/>
            <person name="Ovrebo C."/>
            <person name="Racz N."/>
            <person name="Riley R."/>
            <person name="Savchenko A."/>
            <person name="Shiryaev A."/>
            <person name="Soop K."/>
            <person name="Spirin V."/>
            <person name="Szebenyi C."/>
            <person name="Tomsovsky M."/>
            <person name="Tulloss R.E."/>
            <person name="Uehling J."/>
            <person name="Grigoriev I.V."/>
            <person name="Vagvolgyi C."/>
            <person name="Papp T."/>
            <person name="Martin F.M."/>
            <person name="Miettinen O."/>
            <person name="Hibbett D.S."/>
            <person name="Nagy L.G."/>
        </authorList>
    </citation>
    <scope>NUCLEOTIDE SEQUENCE [LARGE SCALE GENOMIC DNA]</scope>
    <source>
        <strain evidence="1 2">FP101781</strain>
    </source>
</reference>
<protein>
    <submittedName>
        <fullName evidence="1">Uncharacterized protein</fullName>
    </submittedName>
</protein>
<dbReference type="EMBL" id="QPFP01000049">
    <property type="protein sequence ID" value="TEB26338.1"/>
    <property type="molecule type" value="Genomic_DNA"/>
</dbReference>
<feature type="non-terminal residue" evidence="1">
    <location>
        <position position="140"/>
    </location>
</feature>
<accession>A0A4Y7SXH9</accession>
<dbReference type="STRING" id="71717.A0A4Y7SXH9"/>
<dbReference type="OrthoDB" id="432234at2759"/>
<evidence type="ECO:0000313" key="1">
    <source>
        <dbReference type="EMBL" id="TEB26338.1"/>
    </source>
</evidence>
<keyword evidence="2" id="KW-1185">Reference proteome</keyword>
<name>A0A4Y7SXH9_COPMI</name>
<evidence type="ECO:0000313" key="2">
    <source>
        <dbReference type="Proteomes" id="UP000298030"/>
    </source>
</evidence>
<dbReference type="Proteomes" id="UP000298030">
    <property type="component" value="Unassembled WGS sequence"/>
</dbReference>
<comment type="caution">
    <text evidence="1">The sequence shown here is derived from an EMBL/GenBank/DDBJ whole genome shotgun (WGS) entry which is preliminary data.</text>
</comment>
<dbReference type="AlphaFoldDB" id="A0A4Y7SXH9"/>
<sequence>DIKYRQDEKGRHFAAVVCISIPGCHVHVLGLSRGTVPIFPSSTSIKHQTHTGQTTAKSFSRRQVPLVPAYSYTDYKSQGRTLTRAIVDVASARGQGVYVMLSRVKTRHGLLILRWFLESKVLQRMSGELRDELLRLESLD</sequence>
<organism evidence="1 2">
    <name type="scientific">Coprinellus micaceus</name>
    <name type="common">Glistening ink-cap mushroom</name>
    <name type="synonym">Coprinus micaceus</name>
    <dbReference type="NCBI Taxonomy" id="71717"/>
    <lineage>
        <taxon>Eukaryota</taxon>
        <taxon>Fungi</taxon>
        <taxon>Dikarya</taxon>
        <taxon>Basidiomycota</taxon>
        <taxon>Agaricomycotina</taxon>
        <taxon>Agaricomycetes</taxon>
        <taxon>Agaricomycetidae</taxon>
        <taxon>Agaricales</taxon>
        <taxon>Agaricineae</taxon>
        <taxon>Psathyrellaceae</taxon>
        <taxon>Coprinellus</taxon>
    </lineage>
</organism>